<dbReference type="EMBL" id="JASWJB010000258">
    <property type="protein sequence ID" value="KAK2592585.1"/>
    <property type="molecule type" value="Genomic_DNA"/>
</dbReference>
<dbReference type="GO" id="GO:0071949">
    <property type="term" value="F:FAD binding"/>
    <property type="evidence" value="ECO:0007669"/>
    <property type="project" value="InterPro"/>
</dbReference>
<feature type="domain" description="FAD-binding" evidence="9">
    <location>
        <begin position="11"/>
        <end position="358"/>
    </location>
</feature>
<keyword evidence="11" id="KW-1185">Reference proteome</keyword>
<dbReference type="AlphaFoldDB" id="A0AAJ0CGQ1"/>
<comment type="similarity">
    <text evidence="2">Belongs to the paxM FAD-dependent monooxygenase family.</text>
</comment>
<dbReference type="GO" id="GO:0044550">
    <property type="term" value="P:secondary metabolite biosynthetic process"/>
    <property type="evidence" value="ECO:0007669"/>
    <property type="project" value="TreeGrafter"/>
</dbReference>
<dbReference type="PRINTS" id="PR00420">
    <property type="entry name" value="RNGMNOXGNASE"/>
</dbReference>
<reference evidence="10" key="1">
    <citation type="submission" date="2023-06" db="EMBL/GenBank/DDBJ databases">
        <title>Conoideocrella luteorostrata (Hypocreales: Clavicipitaceae), a potential biocontrol fungus for elongate hemlock scale in United States Christmas tree production areas.</title>
        <authorList>
            <person name="Barrett H."/>
            <person name="Lovett B."/>
            <person name="Macias A.M."/>
            <person name="Stajich J.E."/>
            <person name="Kasson M.T."/>
        </authorList>
    </citation>
    <scope>NUCLEOTIDE SEQUENCE</scope>
    <source>
        <strain evidence="10">ARSEF 14590</strain>
    </source>
</reference>
<feature type="region of interest" description="Disordered" evidence="7">
    <location>
        <begin position="480"/>
        <end position="500"/>
    </location>
</feature>
<gene>
    <name evidence="10" type="ORF">QQS21_009730</name>
</gene>
<dbReference type="InterPro" id="IPR036188">
    <property type="entry name" value="FAD/NAD-bd_sf"/>
</dbReference>
<evidence type="ECO:0000256" key="6">
    <source>
        <dbReference type="ARBA" id="ARBA00023033"/>
    </source>
</evidence>
<dbReference type="Pfam" id="PF01494">
    <property type="entry name" value="FAD_binding_3"/>
    <property type="match status" value="1"/>
</dbReference>
<dbReference type="SUPFAM" id="SSF51905">
    <property type="entry name" value="FAD/NAD(P)-binding domain"/>
    <property type="match status" value="1"/>
</dbReference>
<dbReference type="PANTHER" id="PTHR46720:SF3">
    <property type="entry name" value="FAD-BINDING DOMAIN-CONTAINING PROTEIN-RELATED"/>
    <property type="match status" value="1"/>
</dbReference>
<dbReference type="GO" id="GO:0004497">
    <property type="term" value="F:monooxygenase activity"/>
    <property type="evidence" value="ECO:0007669"/>
    <property type="project" value="UniProtKB-KW"/>
</dbReference>
<evidence type="ECO:0000256" key="8">
    <source>
        <dbReference type="SAM" id="Phobius"/>
    </source>
</evidence>
<organism evidence="10 11">
    <name type="scientific">Conoideocrella luteorostrata</name>
    <dbReference type="NCBI Taxonomy" id="1105319"/>
    <lineage>
        <taxon>Eukaryota</taxon>
        <taxon>Fungi</taxon>
        <taxon>Dikarya</taxon>
        <taxon>Ascomycota</taxon>
        <taxon>Pezizomycotina</taxon>
        <taxon>Sordariomycetes</taxon>
        <taxon>Hypocreomycetidae</taxon>
        <taxon>Hypocreales</taxon>
        <taxon>Clavicipitaceae</taxon>
        <taxon>Conoideocrella</taxon>
    </lineage>
</organism>
<dbReference type="SUPFAM" id="SSF54373">
    <property type="entry name" value="FAD-linked reductases, C-terminal domain"/>
    <property type="match status" value="1"/>
</dbReference>
<keyword evidence="3" id="KW-0285">Flavoprotein</keyword>
<evidence type="ECO:0000313" key="11">
    <source>
        <dbReference type="Proteomes" id="UP001251528"/>
    </source>
</evidence>
<evidence type="ECO:0000256" key="5">
    <source>
        <dbReference type="ARBA" id="ARBA00023002"/>
    </source>
</evidence>
<dbReference type="InterPro" id="IPR051104">
    <property type="entry name" value="FAD_monoxygenase"/>
</dbReference>
<evidence type="ECO:0000256" key="1">
    <source>
        <dbReference type="ARBA" id="ARBA00001974"/>
    </source>
</evidence>
<evidence type="ECO:0000256" key="3">
    <source>
        <dbReference type="ARBA" id="ARBA00022630"/>
    </source>
</evidence>
<feature type="transmembrane region" description="Helical" evidence="8">
    <location>
        <begin position="12"/>
        <end position="30"/>
    </location>
</feature>
<dbReference type="Gene3D" id="3.50.50.60">
    <property type="entry name" value="FAD/NAD(P)-binding domain"/>
    <property type="match status" value="1"/>
</dbReference>
<evidence type="ECO:0000256" key="2">
    <source>
        <dbReference type="ARBA" id="ARBA00007992"/>
    </source>
</evidence>
<comment type="caution">
    <text evidence="10">The sequence shown here is derived from an EMBL/GenBank/DDBJ whole genome shotgun (WGS) entry which is preliminary data.</text>
</comment>
<name>A0AAJ0CGQ1_9HYPO</name>
<feature type="compositionally biased region" description="Polar residues" evidence="7">
    <location>
        <begin position="486"/>
        <end position="499"/>
    </location>
</feature>
<comment type="cofactor">
    <cofactor evidence="1">
        <name>FAD</name>
        <dbReference type="ChEBI" id="CHEBI:57692"/>
    </cofactor>
</comment>
<evidence type="ECO:0000256" key="7">
    <source>
        <dbReference type="SAM" id="MobiDB-lite"/>
    </source>
</evidence>
<evidence type="ECO:0000259" key="9">
    <source>
        <dbReference type="Pfam" id="PF01494"/>
    </source>
</evidence>
<dbReference type="PANTHER" id="PTHR46720">
    <property type="entry name" value="HYDROXYLASE, PUTATIVE (AFU_ORTHOLOGUE AFUA_3G01460)-RELATED"/>
    <property type="match status" value="1"/>
</dbReference>
<evidence type="ECO:0000313" key="10">
    <source>
        <dbReference type="EMBL" id="KAK2592585.1"/>
    </source>
</evidence>
<accession>A0AAJ0CGQ1</accession>
<dbReference type="InterPro" id="IPR002938">
    <property type="entry name" value="FAD-bd"/>
</dbReference>
<keyword evidence="6" id="KW-0503">Monooxygenase</keyword>
<keyword evidence="8" id="KW-0812">Transmembrane</keyword>
<sequence>MSQTAREENSLEVAIVGCGIVGLITAAGLLRRRIKVKIFEQGQGLRELGTGIAFNPAAQGCLEMIDPGVTMALQFGGAVGLSAASGEDHHDCLRWIDGYNQRNENDPYFQKYYLKTNAGYRGIQGIRRDHLLEELIRILPPDTVVFKKRLVDIVDRGEGETLVLKFADHTMAEADAVIGCDGIKSKTRAMIVGPDSTAGNPTYTHVNSYPTVIPMEKAVLALGEYKAKTFHNHLGPDANILHYPVAHGTMCNVTVFVRNDENWPSDKPTALIGHRKDIEHRFKNWNPTIKDLIKMLPENLPTWAIFDLWDYPLPYYNKGRVCVAGDAAHASSPHHGAGAGMGIEDALCLSVLMAEALMKLRKTKLTKHQAISAAFTVYNDSRRTRSQWLVNSSRRICDLHQQREWADPEKCLKAESTLEEIRDRTYKIWDYDGRRMVTKALEDYDVIVSRLEKGSVPKVEVTGGERNQHVTASQCHGAEEVAPSDAEQTASTTLSQGASPTKGAKMLLTTNISVVGTLPTVTG</sequence>
<proteinExistence type="inferred from homology"/>
<evidence type="ECO:0000256" key="4">
    <source>
        <dbReference type="ARBA" id="ARBA00022827"/>
    </source>
</evidence>
<keyword evidence="8" id="KW-0472">Membrane</keyword>
<keyword evidence="8" id="KW-1133">Transmembrane helix</keyword>
<dbReference type="Proteomes" id="UP001251528">
    <property type="component" value="Unassembled WGS sequence"/>
</dbReference>
<keyword evidence="4" id="KW-0274">FAD</keyword>
<protein>
    <recommendedName>
        <fullName evidence="9">FAD-binding domain-containing protein</fullName>
    </recommendedName>
</protein>
<keyword evidence="5" id="KW-0560">Oxidoreductase</keyword>